<keyword evidence="9 12" id="KW-0201">Cytochrome c-type biogenesis</keyword>
<dbReference type="GO" id="GO:0015886">
    <property type="term" value="P:heme transport"/>
    <property type="evidence" value="ECO:0007669"/>
    <property type="project" value="InterPro"/>
</dbReference>
<dbReference type="GO" id="GO:1903607">
    <property type="term" value="P:cytochrome c biosynthetic process"/>
    <property type="evidence" value="ECO:0007669"/>
    <property type="project" value="TreeGrafter"/>
</dbReference>
<dbReference type="RefSeq" id="WP_090497033.1">
    <property type="nucleotide sequence ID" value="NZ_FOWX01000002.1"/>
</dbReference>
<keyword evidence="8 12" id="KW-0812">Transmembrane</keyword>
<evidence type="ECO:0000256" key="2">
    <source>
        <dbReference type="ARBA" id="ARBA00004377"/>
    </source>
</evidence>
<comment type="function">
    <text evidence="1 12">Required for the export of heme to the periplasm for the biogenesis of c-type cytochromes.</text>
</comment>
<dbReference type="InterPro" id="IPR007078">
    <property type="entry name" value="Haem_export_protD_CcmD"/>
</dbReference>
<comment type="similarity">
    <text evidence="3 12">Belongs to the CcmD/CycX/HelD family.</text>
</comment>
<keyword evidence="14" id="KW-1185">Reference proteome</keyword>
<evidence type="ECO:0000256" key="11">
    <source>
        <dbReference type="ARBA" id="ARBA00023136"/>
    </source>
</evidence>
<evidence type="ECO:0000256" key="9">
    <source>
        <dbReference type="ARBA" id="ARBA00022748"/>
    </source>
</evidence>
<keyword evidence="5 12" id="KW-0813">Transport</keyword>
<keyword evidence="10 12" id="KW-1133">Transmembrane helix</keyword>
<evidence type="ECO:0000256" key="12">
    <source>
        <dbReference type="RuleBase" id="RU363101"/>
    </source>
</evidence>
<organism evidence="13 14">
    <name type="scientific">Pseudomonas borbori</name>
    <dbReference type="NCBI Taxonomy" id="289003"/>
    <lineage>
        <taxon>Bacteria</taxon>
        <taxon>Pseudomonadati</taxon>
        <taxon>Pseudomonadota</taxon>
        <taxon>Gammaproteobacteria</taxon>
        <taxon>Pseudomonadales</taxon>
        <taxon>Pseudomonadaceae</taxon>
        <taxon>Pseudomonas</taxon>
    </lineage>
</organism>
<dbReference type="NCBIfam" id="TIGR03141">
    <property type="entry name" value="cytochro_ccmD"/>
    <property type="match status" value="1"/>
</dbReference>
<evidence type="ECO:0000256" key="10">
    <source>
        <dbReference type="ARBA" id="ARBA00022989"/>
    </source>
</evidence>
<dbReference type="PANTHER" id="PTHR37531:SF1">
    <property type="entry name" value="HEME EXPORTER PROTEIN D"/>
    <property type="match status" value="1"/>
</dbReference>
<evidence type="ECO:0000256" key="4">
    <source>
        <dbReference type="ARBA" id="ARBA00016461"/>
    </source>
</evidence>
<dbReference type="GO" id="GO:0017004">
    <property type="term" value="P:cytochrome complex assembly"/>
    <property type="evidence" value="ECO:0007669"/>
    <property type="project" value="UniProtKB-KW"/>
</dbReference>
<feature type="transmembrane region" description="Helical" evidence="12">
    <location>
        <begin position="17"/>
        <end position="40"/>
    </location>
</feature>
<dbReference type="Proteomes" id="UP000198784">
    <property type="component" value="Unassembled WGS sequence"/>
</dbReference>
<evidence type="ECO:0000313" key="14">
    <source>
        <dbReference type="Proteomes" id="UP000198784"/>
    </source>
</evidence>
<keyword evidence="7 12" id="KW-0997">Cell inner membrane</keyword>
<keyword evidence="11 12" id="KW-0472">Membrane</keyword>
<comment type="subcellular location">
    <subcellularLocation>
        <location evidence="2 12">Cell inner membrane</location>
        <topology evidence="2 12">Single-pass membrane protein</topology>
    </subcellularLocation>
</comment>
<evidence type="ECO:0000256" key="3">
    <source>
        <dbReference type="ARBA" id="ARBA00008741"/>
    </source>
</evidence>
<evidence type="ECO:0000256" key="7">
    <source>
        <dbReference type="ARBA" id="ARBA00022519"/>
    </source>
</evidence>
<dbReference type="InterPro" id="IPR052075">
    <property type="entry name" value="Heme_exporter_D"/>
</dbReference>
<dbReference type="PANTHER" id="PTHR37531">
    <property type="entry name" value="HEME EXPORTER PROTEIN D"/>
    <property type="match status" value="1"/>
</dbReference>
<dbReference type="AlphaFoldDB" id="A0A1I5KNT6"/>
<dbReference type="STRING" id="289003.SAMN05216190_10214"/>
<dbReference type="GO" id="GO:0005886">
    <property type="term" value="C:plasma membrane"/>
    <property type="evidence" value="ECO:0007669"/>
    <property type="project" value="UniProtKB-SubCell"/>
</dbReference>
<gene>
    <name evidence="13" type="ORF">SAMN05216190_10214</name>
</gene>
<evidence type="ECO:0000256" key="6">
    <source>
        <dbReference type="ARBA" id="ARBA00022475"/>
    </source>
</evidence>
<keyword evidence="6 12" id="KW-1003">Cell membrane</keyword>
<reference evidence="14" key="1">
    <citation type="submission" date="2016-10" db="EMBL/GenBank/DDBJ databases">
        <authorList>
            <person name="Varghese N."/>
            <person name="Submissions S."/>
        </authorList>
    </citation>
    <scope>NUCLEOTIDE SEQUENCE [LARGE SCALE GENOMIC DNA]</scope>
    <source>
        <strain evidence="14">DSM 17834</strain>
    </source>
</reference>
<evidence type="ECO:0000256" key="8">
    <source>
        <dbReference type="ARBA" id="ARBA00022692"/>
    </source>
</evidence>
<evidence type="ECO:0000256" key="5">
    <source>
        <dbReference type="ARBA" id="ARBA00022448"/>
    </source>
</evidence>
<protein>
    <recommendedName>
        <fullName evidence="4 12">Heme exporter protein D</fullName>
    </recommendedName>
</protein>
<dbReference type="Pfam" id="PF04995">
    <property type="entry name" value="CcmD"/>
    <property type="match status" value="1"/>
</dbReference>
<accession>A0A1I5KNT6</accession>
<dbReference type="EMBL" id="FOWX01000002">
    <property type="protein sequence ID" value="SFO86784.1"/>
    <property type="molecule type" value="Genomic_DNA"/>
</dbReference>
<evidence type="ECO:0000256" key="1">
    <source>
        <dbReference type="ARBA" id="ARBA00002442"/>
    </source>
</evidence>
<proteinExistence type="inferred from homology"/>
<evidence type="ECO:0000313" key="13">
    <source>
        <dbReference type="EMBL" id="SFO86784.1"/>
    </source>
</evidence>
<name>A0A1I5KNT6_9PSED</name>
<sequence length="58" mass="6729">MTFTSFAEFLAMGTHGLYVWTSFGISLAVLALNVVLPLLARRRYLQDEARRLRREELQ</sequence>